<reference evidence="3" key="1">
    <citation type="submission" date="2022-02" db="EMBL/GenBank/DDBJ databases">
        <authorList>
            <person name="Giguere J D."/>
        </authorList>
    </citation>
    <scope>NUCLEOTIDE SEQUENCE</scope>
    <source>
        <strain evidence="3">CCAP 1055/1</strain>
    </source>
</reference>
<organism evidence="3">
    <name type="scientific">Phaeodactylum tricornutum</name>
    <name type="common">Diatom</name>
    <dbReference type="NCBI Taxonomy" id="2850"/>
    <lineage>
        <taxon>Eukaryota</taxon>
        <taxon>Sar</taxon>
        <taxon>Stramenopiles</taxon>
        <taxon>Ochrophyta</taxon>
        <taxon>Bacillariophyta</taxon>
        <taxon>Bacillariophyceae</taxon>
        <taxon>Bacillariophycidae</taxon>
        <taxon>Naviculales</taxon>
        <taxon>Phaeodactylaceae</taxon>
        <taxon>Phaeodactylum</taxon>
    </lineage>
</organism>
<dbReference type="EMBL" id="OU594950">
    <property type="protein sequence ID" value="CAG9294645.1"/>
    <property type="molecule type" value="Genomic_DNA"/>
</dbReference>
<dbReference type="Gene3D" id="1.25.40.20">
    <property type="entry name" value="Ankyrin repeat-containing domain"/>
    <property type="match status" value="1"/>
</dbReference>
<name>A0A8J9SIJ3_PHATR</name>
<dbReference type="AlphaFoldDB" id="A0A8J9SIJ3"/>
<dbReference type="SUPFAM" id="SSF48403">
    <property type="entry name" value="Ankyrin repeat"/>
    <property type="match status" value="1"/>
</dbReference>
<gene>
    <name evidence="3" type="ORF">PTTT1_LOCUS55363</name>
</gene>
<dbReference type="Proteomes" id="UP000836788">
    <property type="component" value="Chromosome 9"/>
</dbReference>
<evidence type="ECO:0000256" key="1">
    <source>
        <dbReference type="ARBA" id="ARBA00022737"/>
    </source>
</evidence>
<evidence type="ECO:0008006" key="4">
    <source>
        <dbReference type="Google" id="ProtNLM"/>
    </source>
</evidence>
<dbReference type="InterPro" id="IPR002110">
    <property type="entry name" value="Ankyrin_rpt"/>
</dbReference>
<protein>
    <recommendedName>
        <fullName evidence="4">ANK_REP_REGION domain-containing protein</fullName>
    </recommendedName>
</protein>
<evidence type="ECO:0000256" key="2">
    <source>
        <dbReference type="ARBA" id="ARBA00023043"/>
    </source>
</evidence>
<evidence type="ECO:0000313" key="3">
    <source>
        <dbReference type="EMBL" id="CAG9294645.1"/>
    </source>
</evidence>
<keyword evidence="2" id="KW-0040">ANK repeat</keyword>
<dbReference type="InterPro" id="IPR036770">
    <property type="entry name" value="Ankyrin_rpt-contain_sf"/>
</dbReference>
<keyword evidence="1" id="KW-0677">Repeat</keyword>
<dbReference type="Pfam" id="PF12796">
    <property type="entry name" value="Ank_2"/>
    <property type="match status" value="1"/>
</dbReference>
<proteinExistence type="predicted"/>
<dbReference type="PANTHER" id="PTHR24126:SF14">
    <property type="entry name" value="ANK_REP_REGION DOMAIN-CONTAINING PROTEIN"/>
    <property type="match status" value="1"/>
</dbReference>
<dbReference type="PANTHER" id="PTHR24126">
    <property type="entry name" value="ANKYRIN REPEAT, PH AND SEC7 DOMAIN CONTAINING PROTEIN SECG-RELATED"/>
    <property type="match status" value="1"/>
</dbReference>
<accession>A0A8J9SIJ3</accession>
<sequence>MIMPLTVAAPLPTTRELAARAILSTSALVSQVPVHPAVSVTQPQQKEEPLPVTQLKAIFARSETGQKILQRPNRCMFSKPSPEATDAYDLEVVKAIRNNEIEKLRALQRNGKSLDACNRFGESLIHMACRRSDLGMVKFLVEEAGVRVDVRDDFGRLPLHDACWTTLPNFAVMDVLIKASSPALLLSEDVRGHTPYHYARREHWTDWVQFLNDRDQLITQRLCAAKILG</sequence>